<dbReference type="RefSeq" id="WP_209532638.1">
    <property type="nucleotide sequence ID" value="NZ_JAEEGA010000024.1"/>
</dbReference>
<protein>
    <submittedName>
        <fullName evidence="1">Uncharacterized protein</fullName>
    </submittedName>
</protein>
<comment type="caution">
    <text evidence="1">The sequence shown here is derived from an EMBL/GenBank/DDBJ whole genome shotgun (WGS) entry which is preliminary data.</text>
</comment>
<accession>A0A940PAZ8</accession>
<evidence type="ECO:0000313" key="2">
    <source>
        <dbReference type="Proteomes" id="UP000674938"/>
    </source>
</evidence>
<dbReference type="EMBL" id="JAEEGA010000024">
    <property type="protein sequence ID" value="MBP1044285.1"/>
    <property type="molecule type" value="Genomic_DNA"/>
</dbReference>
<dbReference type="AlphaFoldDB" id="A0A940PAZ8"/>
<organism evidence="1 2">
    <name type="scientific">Vagococcus allomyrinae</name>
    <dbReference type="NCBI Taxonomy" id="2794353"/>
    <lineage>
        <taxon>Bacteria</taxon>
        <taxon>Bacillati</taxon>
        <taxon>Bacillota</taxon>
        <taxon>Bacilli</taxon>
        <taxon>Lactobacillales</taxon>
        <taxon>Enterococcaceae</taxon>
        <taxon>Vagococcus</taxon>
    </lineage>
</organism>
<gene>
    <name evidence="1" type="ORF">I6N95_25075</name>
</gene>
<sequence length="145" mass="16548">MENEVGLPQVDRDRLSKMDDQLFEERELRNRYATLLEVNQLLLAQVANLGQSFRALNLPNQTKRTQEATNNKIQQALSLCDVLQSAIDLGTYPNENTVIGFQTCIKQNPTFQIDSPMKSNKILEGFTNTTNSTRLSTYFRGELDF</sequence>
<keyword evidence="2" id="KW-1185">Reference proteome</keyword>
<dbReference type="Proteomes" id="UP000674938">
    <property type="component" value="Unassembled WGS sequence"/>
</dbReference>
<evidence type="ECO:0000313" key="1">
    <source>
        <dbReference type="EMBL" id="MBP1044285.1"/>
    </source>
</evidence>
<proteinExistence type="predicted"/>
<name>A0A940PAZ8_9ENTE</name>
<reference evidence="1" key="1">
    <citation type="submission" date="2020-12" db="EMBL/GenBank/DDBJ databases">
        <title>Vagococcus allomyrinae sp. nov. and Enterococcus lavae sp. nov., isolated from the larvae of Allomyrina dichotoma.</title>
        <authorList>
            <person name="Lee S.D."/>
        </authorList>
    </citation>
    <scope>NUCLEOTIDE SEQUENCE</scope>
    <source>
        <strain evidence="1">BWB3-3</strain>
    </source>
</reference>